<keyword evidence="6" id="KW-0564">Palmitate</keyword>
<evidence type="ECO:0000313" key="11">
    <source>
        <dbReference type="Proteomes" id="UP000307943"/>
    </source>
</evidence>
<keyword evidence="5" id="KW-0472">Membrane</keyword>
<evidence type="ECO:0000256" key="6">
    <source>
        <dbReference type="ARBA" id="ARBA00023139"/>
    </source>
</evidence>
<dbReference type="SMART" id="SM00345">
    <property type="entry name" value="HTH_GNTR"/>
    <property type="match status" value="1"/>
</dbReference>
<name>A0A5C4TDE7_9BACL</name>
<evidence type="ECO:0000256" key="2">
    <source>
        <dbReference type="ARBA" id="ARBA00022729"/>
    </source>
</evidence>
<dbReference type="EMBL" id="VDCQ01000010">
    <property type="protein sequence ID" value="TNJ66527.1"/>
    <property type="molecule type" value="Genomic_DNA"/>
</dbReference>
<evidence type="ECO:0000256" key="1">
    <source>
        <dbReference type="ARBA" id="ARBA00022475"/>
    </source>
</evidence>
<evidence type="ECO:0000256" key="8">
    <source>
        <dbReference type="ARBA" id="ARBA00023288"/>
    </source>
</evidence>
<dbReference type="OrthoDB" id="9815017at2"/>
<dbReference type="SUPFAM" id="SSF46785">
    <property type="entry name" value="Winged helix' DNA-binding domain"/>
    <property type="match status" value="1"/>
</dbReference>
<protein>
    <submittedName>
        <fullName evidence="10">Extracellular solute-binding protein</fullName>
    </submittedName>
</protein>
<dbReference type="PANTHER" id="PTHR43649:SF33">
    <property type="entry name" value="POLYGALACTURONAN_RHAMNOGALACTURONAN-BINDING PROTEIN YTCQ"/>
    <property type="match status" value="1"/>
</dbReference>
<evidence type="ECO:0000256" key="7">
    <source>
        <dbReference type="ARBA" id="ARBA00023163"/>
    </source>
</evidence>
<dbReference type="Gene3D" id="1.10.10.10">
    <property type="entry name" value="Winged helix-like DNA-binding domain superfamily/Winged helix DNA-binding domain"/>
    <property type="match status" value="1"/>
</dbReference>
<dbReference type="GO" id="GO:0003700">
    <property type="term" value="F:DNA-binding transcription factor activity"/>
    <property type="evidence" value="ECO:0007669"/>
    <property type="project" value="InterPro"/>
</dbReference>
<dbReference type="InterPro" id="IPR050490">
    <property type="entry name" value="Bact_solute-bd_prot1"/>
</dbReference>
<keyword evidence="2" id="KW-0732">Signal</keyword>
<keyword evidence="3" id="KW-0805">Transcription regulation</keyword>
<dbReference type="InterPro" id="IPR036388">
    <property type="entry name" value="WH-like_DNA-bd_sf"/>
</dbReference>
<keyword evidence="11" id="KW-1185">Reference proteome</keyword>
<gene>
    <name evidence="10" type="ORF">FE784_09680</name>
</gene>
<organism evidence="10 11">
    <name type="scientific">Paenibacillus hemerocallicola</name>
    <dbReference type="NCBI Taxonomy" id="1172614"/>
    <lineage>
        <taxon>Bacteria</taxon>
        <taxon>Bacillati</taxon>
        <taxon>Bacillota</taxon>
        <taxon>Bacilli</taxon>
        <taxon>Bacillales</taxon>
        <taxon>Paenibacillaceae</taxon>
        <taxon>Paenibacillus</taxon>
    </lineage>
</organism>
<dbReference type="PROSITE" id="PS50949">
    <property type="entry name" value="HTH_GNTR"/>
    <property type="match status" value="1"/>
</dbReference>
<evidence type="ECO:0000313" key="10">
    <source>
        <dbReference type="EMBL" id="TNJ66527.1"/>
    </source>
</evidence>
<evidence type="ECO:0000256" key="5">
    <source>
        <dbReference type="ARBA" id="ARBA00023136"/>
    </source>
</evidence>
<evidence type="ECO:0000259" key="9">
    <source>
        <dbReference type="PROSITE" id="PS50949"/>
    </source>
</evidence>
<reference evidence="10 11" key="1">
    <citation type="submission" date="2019-05" db="EMBL/GenBank/DDBJ databases">
        <title>We sequenced the genome of Paenibacillus hemerocallicola KCTC 33185 for further insight into its adaptation and study the phylogeny of Paenibacillus.</title>
        <authorList>
            <person name="Narsing Rao M.P."/>
        </authorList>
    </citation>
    <scope>NUCLEOTIDE SEQUENCE [LARGE SCALE GENOMIC DNA]</scope>
    <source>
        <strain evidence="10 11">KCTC 33185</strain>
    </source>
</reference>
<dbReference type="InterPro" id="IPR036390">
    <property type="entry name" value="WH_DNA-bd_sf"/>
</dbReference>
<keyword evidence="7" id="KW-0804">Transcription</keyword>
<dbReference type="PANTHER" id="PTHR43649">
    <property type="entry name" value="ARABINOSE-BINDING PROTEIN-RELATED"/>
    <property type="match status" value="1"/>
</dbReference>
<keyword evidence="8" id="KW-0449">Lipoprotein</keyword>
<dbReference type="SUPFAM" id="SSF53850">
    <property type="entry name" value="Periplasmic binding protein-like II"/>
    <property type="match status" value="1"/>
</dbReference>
<dbReference type="RefSeq" id="WP_139601991.1">
    <property type="nucleotide sequence ID" value="NZ_VDCQ01000010.1"/>
</dbReference>
<dbReference type="Proteomes" id="UP000307943">
    <property type="component" value="Unassembled WGS sequence"/>
</dbReference>
<dbReference type="InterPro" id="IPR006059">
    <property type="entry name" value="SBP"/>
</dbReference>
<comment type="caution">
    <text evidence="10">The sequence shown here is derived from an EMBL/GenBank/DDBJ whole genome shotgun (WGS) entry which is preliminary data.</text>
</comment>
<dbReference type="GO" id="GO:0003677">
    <property type="term" value="F:DNA binding"/>
    <property type="evidence" value="ECO:0007669"/>
    <property type="project" value="UniProtKB-KW"/>
</dbReference>
<accession>A0A5C4TDE7</accession>
<sequence>MRRDNEFRYSRLAHILREQIMSGFIKPGEYLLSENELCKYYGLSRTSVRKSLEQLQKEGLIVKKVGQGTIVSPDLVISPSERRTLRILTNAPSYFVDNCLGTIIDAFQTKFPHVDVKLLTFPSWNYWDSMMTSIELGQPPDLVLMTDRHFAHPDRADSFLDLREHLDDLLGELYPRVVEPFREGNVQPAIPVTFSPVYLAYNPELFARYGVEEPRAGWTKEELIEAARKLTVDQDRDGITDLYGMSLSSFLNRWPVIALQNGVKFDESTDRSAVVDTLNFFHDVVYKQRIATLYHSSRSTSNAGAFLREKAAMVLTTSIEIAGWRNENMPFEAKVAPLPFGPVKSTLLVANTFMVHKECQDRELALAFLRTTLDHKLQTRLARETGFLSCIPEVNEAVWDATRLASLNIANRQIENGYFLHELLGDLNVLEELEAEMELYWGGLESAESFADRMIRILSNKS</sequence>
<dbReference type="AlphaFoldDB" id="A0A5C4TDE7"/>
<dbReference type="InterPro" id="IPR000524">
    <property type="entry name" value="Tscrpt_reg_HTH_GntR"/>
</dbReference>
<dbReference type="PRINTS" id="PR00035">
    <property type="entry name" value="HTHGNTR"/>
</dbReference>
<dbReference type="CDD" id="cd07377">
    <property type="entry name" value="WHTH_GntR"/>
    <property type="match status" value="1"/>
</dbReference>
<proteinExistence type="predicted"/>
<evidence type="ECO:0000256" key="4">
    <source>
        <dbReference type="ARBA" id="ARBA00023125"/>
    </source>
</evidence>
<feature type="domain" description="HTH gntR-type" evidence="9">
    <location>
        <begin position="6"/>
        <end position="74"/>
    </location>
</feature>
<keyword evidence="4" id="KW-0238">DNA-binding</keyword>
<dbReference type="Pfam" id="PF00392">
    <property type="entry name" value="GntR"/>
    <property type="match status" value="1"/>
</dbReference>
<dbReference type="Gene3D" id="3.40.190.10">
    <property type="entry name" value="Periplasmic binding protein-like II"/>
    <property type="match status" value="1"/>
</dbReference>
<evidence type="ECO:0000256" key="3">
    <source>
        <dbReference type="ARBA" id="ARBA00023015"/>
    </source>
</evidence>
<keyword evidence="1" id="KW-1003">Cell membrane</keyword>
<dbReference type="Pfam" id="PF13416">
    <property type="entry name" value="SBP_bac_8"/>
    <property type="match status" value="1"/>
</dbReference>